<dbReference type="SUPFAM" id="SSF48452">
    <property type="entry name" value="TPR-like"/>
    <property type="match status" value="1"/>
</dbReference>
<name>A0A2N8HFR1_9BACT</name>
<feature type="repeat" description="TPR" evidence="1">
    <location>
        <begin position="81"/>
        <end position="114"/>
    </location>
</feature>
<gene>
    <name evidence="4" type="ORF">CXU22_02550</name>
</gene>
<dbReference type="SMART" id="SM00028">
    <property type="entry name" value="TPR"/>
    <property type="match status" value="3"/>
</dbReference>
<dbReference type="RefSeq" id="WP_102712270.1">
    <property type="nucleotide sequence ID" value="NZ_PJKA01000004.1"/>
</dbReference>
<keyword evidence="1" id="KW-0802">TPR repeat</keyword>
<evidence type="ECO:0000256" key="2">
    <source>
        <dbReference type="SAM" id="MobiDB-lite"/>
    </source>
</evidence>
<keyword evidence="3" id="KW-0732">Signal</keyword>
<dbReference type="InterPro" id="IPR011990">
    <property type="entry name" value="TPR-like_helical_dom_sf"/>
</dbReference>
<evidence type="ECO:0000256" key="3">
    <source>
        <dbReference type="SAM" id="SignalP"/>
    </source>
</evidence>
<proteinExistence type="predicted"/>
<dbReference type="AlphaFoldDB" id="A0A2N8HFR1"/>
<comment type="caution">
    <text evidence="4">The sequence shown here is derived from an EMBL/GenBank/DDBJ whole genome shotgun (WGS) entry which is preliminary data.</text>
</comment>
<evidence type="ECO:0000313" key="4">
    <source>
        <dbReference type="EMBL" id="PNC19380.1"/>
    </source>
</evidence>
<dbReference type="Gene3D" id="1.25.40.10">
    <property type="entry name" value="Tetratricopeptide repeat domain"/>
    <property type="match status" value="1"/>
</dbReference>
<dbReference type="Proteomes" id="UP000236000">
    <property type="component" value="Unassembled WGS sequence"/>
</dbReference>
<sequence length="257" mass="28685">MRAHTFLLAALVLALLPASAQQPAPATPAPAWIQEFNSLPEASRKSYIDQFRRAEQLFAQKRTMECLFSLTELEKIYAGNPGLYNLRGACYIEIRNVEKALENFEKALKLDPSNLTIRFNLAEARYVSHDYARAMKAFTELLPAFKDNPGMTSLLQFKRYICSRKLDDQAVAKELESLYGPMDDTPYYYCTQAIIKFLGGDTDGAQEQLLSAIRIHGGTSSMQAFTDAMTEAGILPSPYGQTVPTGQPEKTGLEKNH</sequence>
<dbReference type="EMBL" id="PJKA01000004">
    <property type="protein sequence ID" value="PNC19380.1"/>
    <property type="molecule type" value="Genomic_DNA"/>
</dbReference>
<feature type="signal peptide" evidence="3">
    <location>
        <begin position="1"/>
        <end position="20"/>
    </location>
</feature>
<dbReference type="PROSITE" id="PS50293">
    <property type="entry name" value="TPR_REGION"/>
    <property type="match status" value="1"/>
</dbReference>
<feature type="region of interest" description="Disordered" evidence="2">
    <location>
        <begin position="236"/>
        <end position="257"/>
    </location>
</feature>
<organism evidence="4 5">
    <name type="scientific">Akkermansia muciniphila</name>
    <dbReference type="NCBI Taxonomy" id="239935"/>
    <lineage>
        <taxon>Bacteria</taxon>
        <taxon>Pseudomonadati</taxon>
        <taxon>Verrucomicrobiota</taxon>
        <taxon>Verrucomicrobiia</taxon>
        <taxon>Verrucomicrobiales</taxon>
        <taxon>Akkermansiaceae</taxon>
        <taxon>Akkermansia</taxon>
    </lineage>
</organism>
<dbReference type="OrthoDB" id="190951at2"/>
<evidence type="ECO:0000256" key="1">
    <source>
        <dbReference type="PROSITE-ProRule" id="PRU00339"/>
    </source>
</evidence>
<reference evidence="4 5" key="1">
    <citation type="journal article" date="2017" name="BMC Genomics">
        <title>Genome sequencing of 39 Akkermansia muciniphila isolates reveals its population structure, genomic and functional diverisity, and global distribution in mammalian gut microbiotas.</title>
        <authorList>
            <person name="Guo X."/>
            <person name="Li S."/>
            <person name="Zhang J."/>
            <person name="Wu F."/>
            <person name="Li X."/>
            <person name="Wu D."/>
            <person name="Zhang M."/>
            <person name="Ou Z."/>
            <person name="Jie Z."/>
            <person name="Yan Q."/>
            <person name="Li P."/>
            <person name="Yi J."/>
            <person name="Peng Y."/>
        </authorList>
    </citation>
    <scope>NUCLEOTIDE SEQUENCE [LARGE SCALE GENOMIC DNA]</scope>
    <source>
        <strain evidence="4 5">GP24</strain>
    </source>
</reference>
<accession>A0A2N8HFR1</accession>
<dbReference type="Pfam" id="PF00515">
    <property type="entry name" value="TPR_1"/>
    <property type="match status" value="1"/>
</dbReference>
<evidence type="ECO:0000313" key="5">
    <source>
        <dbReference type="Proteomes" id="UP000236000"/>
    </source>
</evidence>
<protein>
    <submittedName>
        <fullName evidence="4">Uncharacterized protein</fullName>
    </submittedName>
</protein>
<dbReference type="InterPro" id="IPR019734">
    <property type="entry name" value="TPR_rpt"/>
</dbReference>
<dbReference type="PROSITE" id="PS50005">
    <property type="entry name" value="TPR"/>
    <property type="match status" value="1"/>
</dbReference>
<feature type="chain" id="PRO_5014718072" evidence="3">
    <location>
        <begin position="21"/>
        <end position="257"/>
    </location>
</feature>